<keyword evidence="2 7" id="KW-0813">Transport</keyword>
<dbReference type="InterPro" id="IPR035906">
    <property type="entry name" value="MetI-like_sf"/>
</dbReference>
<dbReference type="RefSeq" id="WP_307398108.1">
    <property type="nucleotide sequence ID" value="NZ_BAAADK010000027.1"/>
</dbReference>
<evidence type="ECO:0000256" key="7">
    <source>
        <dbReference type="RuleBase" id="RU363032"/>
    </source>
</evidence>
<dbReference type="PANTHER" id="PTHR43744">
    <property type="entry name" value="ABC TRANSPORTER PERMEASE PROTEIN MG189-RELATED-RELATED"/>
    <property type="match status" value="1"/>
</dbReference>
<evidence type="ECO:0000313" key="9">
    <source>
        <dbReference type="EMBL" id="MDQ0168406.1"/>
    </source>
</evidence>
<dbReference type="PANTHER" id="PTHR43744:SF1">
    <property type="entry name" value="BINDING-PROTEIN-DEPENDENT TRANSPORT SYSTEMS INNER MEMBRANE COMPONENT"/>
    <property type="match status" value="1"/>
</dbReference>
<evidence type="ECO:0000256" key="3">
    <source>
        <dbReference type="ARBA" id="ARBA00022475"/>
    </source>
</evidence>
<dbReference type="Gene3D" id="1.10.3720.10">
    <property type="entry name" value="MetI-like"/>
    <property type="match status" value="1"/>
</dbReference>
<name>A0ABT9W590_9BACI</name>
<feature type="transmembrane region" description="Helical" evidence="7">
    <location>
        <begin position="84"/>
        <end position="108"/>
    </location>
</feature>
<comment type="caution">
    <text evidence="9">The sequence shown here is derived from an EMBL/GenBank/DDBJ whole genome shotgun (WGS) entry which is preliminary data.</text>
</comment>
<reference evidence="9 10" key="1">
    <citation type="submission" date="2023-07" db="EMBL/GenBank/DDBJ databases">
        <title>Genomic Encyclopedia of Type Strains, Phase IV (KMG-IV): sequencing the most valuable type-strain genomes for metagenomic binning, comparative biology and taxonomic classification.</title>
        <authorList>
            <person name="Goeker M."/>
        </authorList>
    </citation>
    <scope>NUCLEOTIDE SEQUENCE [LARGE SCALE GENOMIC DNA]</scope>
    <source>
        <strain evidence="9 10">DSM 12751</strain>
    </source>
</reference>
<protein>
    <submittedName>
        <fullName evidence="9">Multiple sugar transport system permease protein</fullName>
    </submittedName>
</protein>
<evidence type="ECO:0000259" key="8">
    <source>
        <dbReference type="PROSITE" id="PS50928"/>
    </source>
</evidence>
<evidence type="ECO:0000256" key="4">
    <source>
        <dbReference type="ARBA" id="ARBA00022692"/>
    </source>
</evidence>
<dbReference type="EMBL" id="JAUSTY010000031">
    <property type="protein sequence ID" value="MDQ0168406.1"/>
    <property type="molecule type" value="Genomic_DNA"/>
</dbReference>
<accession>A0ABT9W590</accession>
<keyword evidence="6 7" id="KW-0472">Membrane</keyword>
<feature type="transmembrane region" description="Helical" evidence="7">
    <location>
        <begin position="195"/>
        <end position="220"/>
    </location>
</feature>
<proteinExistence type="inferred from homology"/>
<dbReference type="InterPro" id="IPR000515">
    <property type="entry name" value="MetI-like"/>
</dbReference>
<organism evidence="9 10">
    <name type="scientific">Caldalkalibacillus horti</name>
    <dbReference type="NCBI Taxonomy" id="77523"/>
    <lineage>
        <taxon>Bacteria</taxon>
        <taxon>Bacillati</taxon>
        <taxon>Bacillota</taxon>
        <taxon>Bacilli</taxon>
        <taxon>Bacillales</taxon>
        <taxon>Bacillaceae</taxon>
        <taxon>Caldalkalibacillus</taxon>
    </lineage>
</organism>
<comment type="subcellular location">
    <subcellularLocation>
        <location evidence="1 7">Cell membrane</location>
        <topology evidence="1 7">Multi-pass membrane protein</topology>
    </subcellularLocation>
</comment>
<dbReference type="Proteomes" id="UP001235840">
    <property type="component" value="Unassembled WGS sequence"/>
</dbReference>
<keyword evidence="5 7" id="KW-1133">Transmembrane helix</keyword>
<evidence type="ECO:0000256" key="5">
    <source>
        <dbReference type="ARBA" id="ARBA00022989"/>
    </source>
</evidence>
<feature type="transmembrane region" description="Helical" evidence="7">
    <location>
        <begin position="120"/>
        <end position="142"/>
    </location>
</feature>
<feature type="domain" description="ABC transmembrane type-1" evidence="8">
    <location>
        <begin position="85"/>
        <end position="277"/>
    </location>
</feature>
<evidence type="ECO:0000256" key="6">
    <source>
        <dbReference type="ARBA" id="ARBA00023136"/>
    </source>
</evidence>
<keyword evidence="10" id="KW-1185">Reference proteome</keyword>
<feature type="transmembrane region" description="Helical" evidence="7">
    <location>
        <begin position="21"/>
        <end position="44"/>
    </location>
</feature>
<dbReference type="SUPFAM" id="SSF161098">
    <property type="entry name" value="MetI-like"/>
    <property type="match status" value="1"/>
</dbReference>
<feature type="transmembrane region" description="Helical" evidence="7">
    <location>
        <begin position="257"/>
        <end position="277"/>
    </location>
</feature>
<evidence type="ECO:0000256" key="2">
    <source>
        <dbReference type="ARBA" id="ARBA00022448"/>
    </source>
</evidence>
<sequence>MAKFRANQMDPDRFHFSQSGFYFFLITLSIFMVMPIIFIFSTALKPIDELFLYPPRFFVMRPTLQNFYDLFSTTSVTVVPMVKYLFNSIVVTVVVVAATVIISTMTGFALSKLDFKFKKIIFEANVLAIMFVPVAVAIPRFFIVDALGIMDTMLGHILPLLALPVSVFLLKQFVDQIPDALIEAATIDGANTFQVFTRIILPMVYPALATVAILSFQLAWNNVETSTLYMDAENQKTLAFYMTTLASNLENNVAGQGMAAAAGLLMFLPNLIIFLFLQSKVMNTMAHSGLK</sequence>
<keyword evidence="4 7" id="KW-0812">Transmembrane</keyword>
<evidence type="ECO:0000256" key="1">
    <source>
        <dbReference type="ARBA" id="ARBA00004651"/>
    </source>
</evidence>
<feature type="transmembrane region" description="Helical" evidence="7">
    <location>
        <begin position="154"/>
        <end position="174"/>
    </location>
</feature>
<gene>
    <name evidence="9" type="ORF">J2S11_004368</name>
</gene>
<keyword evidence="9" id="KW-0762">Sugar transport</keyword>
<dbReference type="CDD" id="cd06261">
    <property type="entry name" value="TM_PBP2"/>
    <property type="match status" value="1"/>
</dbReference>
<keyword evidence="3" id="KW-1003">Cell membrane</keyword>
<evidence type="ECO:0000313" key="10">
    <source>
        <dbReference type="Proteomes" id="UP001235840"/>
    </source>
</evidence>
<comment type="similarity">
    <text evidence="7">Belongs to the binding-protein-dependent transport system permease family.</text>
</comment>
<dbReference type="Pfam" id="PF00528">
    <property type="entry name" value="BPD_transp_1"/>
    <property type="match status" value="1"/>
</dbReference>
<dbReference type="PROSITE" id="PS50928">
    <property type="entry name" value="ABC_TM1"/>
    <property type="match status" value="1"/>
</dbReference>